<dbReference type="GO" id="GO:0008270">
    <property type="term" value="F:zinc ion binding"/>
    <property type="evidence" value="ECO:0007669"/>
    <property type="project" value="UniProtKB-KW"/>
</dbReference>
<dbReference type="Pfam" id="PF22628">
    <property type="entry name" value="zf-CCCH_10"/>
    <property type="match status" value="2"/>
</dbReference>
<organism evidence="12 13">
    <name type="scientific">Muraenolepis orangiensis</name>
    <name type="common">Patagonian moray cod</name>
    <dbReference type="NCBI Taxonomy" id="630683"/>
    <lineage>
        <taxon>Eukaryota</taxon>
        <taxon>Metazoa</taxon>
        <taxon>Chordata</taxon>
        <taxon>Craniata</taxon>
        <taxon>Vertebrata</taxon>
        <taxon>Euteleostomi</taxon>
        <taxon>Actinopterygii</taxon>
        <taxon>Neopterygii</taxon>
        <taxon>Teleostei</taxon>
        <taxon>Neoteleostei</taxon>
        <taxon>Acanthomorphata</taxon>
        <taxon>Zeiogadaria</taxon>
        <taxon>Gadariae</taxon>
        <taxon>Gadiformes</taxon>
        <taxon>Muraenolepidoidei</taxon>
        <taxon>Muraenolepididae</taxon>
        <taxon>Muraenolepis</taxon>
    </lineage>
</organism>
<evidence type="ECO:0000313" key="12">
    <source>
        <dbReference type="EMBL" id="KAJ3595608.1"/>
    </source>
</evidence>
<feature type="domain" description="C3H1-type" evidence="11">
    <location>
        <begin position="182"/>
        <end position="210"/>
    </location>
</feature>
<dbReference type="InterPro" id="IPR054429">
    <property type="entry name" value="Znf-CCCH_Muscleblind-like"/>
</dbReference>
<gene>
    <name evidence="12" type="ORF">NHX12_004911</name>
</gene>
<dbReference type="SMART" id="SM00356">
    <property type="entry name" value="ZnF_C3H1"/>
    <property type="match status" value="4"/>
</dbReference>
<feature type="zinc finger region" description="C3H1-type" evidence="10">
    <location>
        <begin position="47"/>
        <end position="73"/>
    </location>
</feature>
<feature type="domain" description="C3H1-type" evidence="11">
    <location>
        <begin position="47"/>
        <end position="73"/>
    </location>
</feature>
<keyword evidence="5" id="KW-0677">Repeat</keyword>
<feature type="zinc finger region" description="C3H1-type" evidence="10">
    <location>
        <begin position="13"/>
        <end position="41"/>
    </location>
</feature>
<keyword evidence="8" id="KW-0539">Nucleus</keyword>
<evidence type="ECO:0000313" key="13">
    <source>
        <dbReference type="Proteomes" id="UP001148018"/>
    </source>
</evidence>
<dbReference type="PROSITE" id="PS50103">
    <property type="entry name" value="ZF_C3H1"/>
    <property type="match status" value="4"/>
</dbReference>
<keyword evidence="13" id="KW-1185">Reference proteome</keyword>
<evidence type="ECO:0000259" key="11">
    <source>
        <dbReference type="PROSITE" id="PS50103"/>
    </source>
</evidence>
<evidence type="ECO:0000256" key="4">
    <source>
        <dbReference type="ARBA" id="ARBA00022723"/>
    </source>
</evidence>
<keyword evidence="7 10" id="KW-0862">Zinc</keyword>
<dbReference type="GO" id="GO:0005737">
    <property type="term" value="C:cytoplasm"/>
    <property type="evidence" value="ECO:0007669"/>
    <property type="project" value="UniProtKB-SubCell"/>
</dbReference>
<comment type="subcellular location">
    <subcellularLocation>
        <location evidence="2">Cytoplasm</location>
    </subcellularLocation>
    <subcellularLocation>
        <location evidence="1">Nucleus</location>
    </subcellularLocation>
</comment>
<keyword evidence="6 10" id="KW-0863">Zinc-finger</keyword>
<dbReference type="InterPro" id="IPR000571">
    <property type="entry name" value="Znf_CCCH"/>
</dbReference>
<dbReference type="Proteomes" id="UP001148018">
    <property type="component" value="Unassembled WGS sequence"/>
</dbReference>
<evidence type="ECO:0000256" key="10">
    <source>
        <dbReference type="PROSITE-ProRule" id="PRU00723"/>
    </source>
</evidence>
<evidence type="ECO:0000256" key="8">
    <source>
        <dbReference type="ARBA" id="ARBA00023242"/>
    </source>
</evidence>
<evidence type="ECO:0000256" key="2">
    <source>
        <dbReference type="ARBA" id="ARBA00004496"/>
    </source>
</evidence>
<comment type="similarity">
    <text evidence="9">Belongs to the muscleblind family.</text>
</comment>
<name>A0A9Q0DY14_9TELE</name>
<accession>A0A9Q0DY14</accession>
<evidence type="ECO:0000256" key="5">
    <source>
        <dbReference type="ARBA" id="ARBA00022737"/>
    </source>
</evidence>
<dbReference type="GO" id="GO:0043484">
    <property type="term" value="P:regulation of RNA splicing"/>
    <property type="evidence" value="ECO:0007669"/>
    <property type="project" value="TreeGrafter"/>
</dbReference>
<dbReference type="Pfam" id="PF00642">
    <property type="entry name" value="zf-CCCH"/>
    <property type="match status" value="1"/>
</dbReference>
<dbReference type="AlphaFoldDB" id="A0A9Q0DY14"/>
<dbReference type="EMBL" id="JANIIK010000111">
    <property type="protein sequence ID" value="KAJ3595608.1"/>
    <property type="molecule type" value="Genomic_DNA"/>
</dbReference>
<dbReference type="PANTHER" id="PTHR12675:SF7">
    <property type="entry name" value="MUSCLEBLIND-LIKE PROTEIN 1"/>
    <property type="match status" value="1"/>
</dbReference>
<evidence type="ECO:0000256" key="1">
    <source>
        <dbReference type="ARBA" id="ARBA00004123"/>
    </source>
</evidence>
<protein>
    <recommendedName>
        <fullName evidence="11">C3H1-type domain-containing protein</fullName>
    </recommendedName>
</protein>
<sequence>MAMNMAHMRDTKWLTLEVCREFLRGACSRTDQECKFAHPAKSCQVENGRVIACFDSLKGRCSRENCKYLHPPSHLKTQLEINGRNNLIQQKNMAMLAQQMQLANTIMPGTQLPPMPMFSVTQNMPTNASIAAAAAAFNPYLGPMSPGLMPQDIMSSGPVLMAPNPGGVGQLQNATAQKLLRTDRLEVCREYQRGNCSRGENDCRFAHPSDSTMIDTNDNTVTVCMDYIKGRCSREKCKYFHPPAHLQAKIKAAQHQVNQATAAAAMGIPHTVMAPLPKRVALDKVNGASAMFNTSMLQYQQALANMQFQQQAAFLPSVPMMHGGTGNVSAANTSATSHPFATASANQLSSNEYMQLIPIISADHLSSHKYLTQM</sequence>
<keyword evidence="4 10" id="KW-0479">Metal-binding</keyword>
<dbReference type="PANTHER" id="PTHR12675">
    <property type="entry name" value="MUSCLEBLIND-LIKE PROTEIN"/>
    <property type="match status" value="1"/>
</dbReference>
<feature type="zinc finger region" description="C3H1-type" evidence="10">
    <location>
        <begin position="218"/>
        <end position="244"/>
    </location>
</feature>
<dbReference type="Gene3D" id="3.30.1370.210">
    <property type="match status" value="2"/>
</dbReference>
<dbReference type="FunFam" id="3.30.1370.210:FF:000002">
    <property type="entry name" value="Muscleblind-like 1 isoform 2"/>
    <property type="match status" value="1"/>
</dbReference>
<dbReference type="GO" id="GO:0005654">
    <property type="term" value="C:nucleoplasm"/>
    <property type="evidence" value="ECO:0007669"/>
    <property type="project" value="TreeGrafter"/>
</dbReference>
<evidence type="ECO:0000256" key="9">
    <source>
        <dbReference type="ARBA" id="ARBA00038226"/>
    </source>
</evidence>
<evidence type="ECO:0000256" key="6">
    <source>
        <dbReference type="ARBA" id="ARBA00022771"/>
    </source>
</evidence>
<proteinExistence type="inferred from homology"/>
<dbReference type="FunFam" id="3.30.1370.210:FF:000004">
    <property type="entry name" value="Muscleblind like splicing regulator 1"/>
    <property type="match status" value="1"/>
</dbReference>
<feature type="zinc finger region" description="C3H1-type" evidence="10">
    <location>
        <begin position="182"/>
        <end position="210"/>
    </location>
</feature>
<dbReference type="GO" id="GO:0003723">
    <property type="term" value="F:RNA binding"/>
    <property type="evidence" value="ECO:0007669"/>
    <property type="project" value="TreeGrafter"/>
</dbReference>
<feature type="domain" description="C3H1-type" evidence="11">
    <location>
        <begin position="218"/>
        <end position="244"/>
    </location>
</feature>
<dbReference type="OrthoDB" id="6285980at2759"/>
<reference evidence="12" key="1">
    <citation type="submission" date="2022-07" db="EMBL/GenBank/DDBJ databases">
        <title>Chromosome-level genome of Muraenolepis orangiensis.</title>
        <authorList>
            <person name="Kim J."/>
        </authorList>
    </citation>
    <scope>NUCLEOTIDE SEQUENCE</scope>
    <source>
        <strain evidence="12">KU_S4_2022</strain>
        <tissue evidence="12">Muscle</tissue>
    </source>
</reference>
<keyword evidence="3" id="KW-0963">Cytoplasm</keyword>
<evidence type="ECO:0000256" key="3">
    <source>
        <dbReference type="ARBA" id="ARBA00022490"/>
    </source>
</evidence>
<evidence type="ECO:0000256" key="7">
    <source>
        <dbReference type="ARBA" id="ARBA00022833"/>
    </source>
</evidence>
<comment type="caution">
    <text evidence="12">The sequence shown here is derived from an EMBL/GenBank/DDBJ whole genome shotgun (WGS) entry which is preliminary data.</text>
</comment>
<feature type="domain" description="C3H1-type" evidence="11">
    <location>
        <begin position="13"/>
        <end position="41"/>
    </location>
</feature>